<dbReference type="GO" id="GO:0005737">
    <property type="term" value="C:cytoplasm"/>
    <property type="evidence" value="ECO:0007669"/>
    <property type="project" value="TreeGrafter"/>
</dbReference>
<dbReference type="PROSITE" id="PS00523">
    <property type="entry name" value="SULFATASE_1"/>
    <property type="match status" value="1"/>
</dbReference>
<dbReference type="InterPro" id="IPR024607">
    <property type="entry name" value="Sulfatase_CS"/>
</dbReference>
<sequence length="525" mass="58824">MKYTNCQRLLLPLLLILSLSTLSAQPRNILFIAVDDLKPLLGAYGCDYMHTPNMDRLARMGASFLNAQVQQAVCGPSRASIMTGAYPDRTRVWDLHTDFRKSAPELISMPEYLISQGYTSTGIGKIYHKGSSSPGHDGKSWSIPHVIPDNYESPDGRPALNTYQDKKVKKQIRQLTAEAKVAGIKGNGKIRSHVLERIKPSTEATDVPDNAYQDGLYTEEAIRRLQSLQAAGDPFFLAVGFQRPHLPFVAPKKYWDLYDREDIELAAFRQLAEGTPKIAYHSFGELRSYTDIDNDLGVGDELPVAKQKELIHGYMACVSYIDAQVGKLLDALEALSMLDNTLIVLWGDHGFHLGDHTLWCKHSNFEQATRIPLLFAGPGVAAGTVVRAPIELVDVFPTLFDLAGVDLPARVDGKSLAPLMDSDPGTTVEKDYAISQYHRGKKVMGYSLRTERYRLTQWYDNSYRSFKPLGNSKLVGVELYDYETDPNERRNLADLANYREIKKELEQKLATHLQQQYQTLSGKGH</sequence>
<reference evidence="9 10" key="1">
    <citation type="submission" date="2017-10" db="EMBL/GenBank/DDBJ databases">
        <title>The draft genome sequence of Lewinella nigricans NBRC 102662.</title>
        <authorList>
            <person name="Wang K."/>
        </authorList>
    </citation>
    <scope>NUCLEOTIDE SEQUENCE [LARGE SCALE GENOMIC DNA]</scope>
    <source>
        <strain evidence="9 10">NBRC 102662</strain>
    </source>
</reference>
<keyword evidence="6" id="KW-0106">Calcium</keyword>
<comment type="caution">
    <text evidence="9">The sequence shown here is derived from an EMBL/GenBank/DDBJ whole genome shotgun (WGS) entry which is preliminary data.</text>
</comment>
<organism evidence="9 10">
    <name type="scientific">Flavilitoribacter nigricans (strain ATCC 23147 / DSM 23189 / NBRC 102662 / NCIMB 1420 / SS-2)</name>
    <name type="common">Lewinella nigricans</name>
    <dbReference type="NCBI Taxonomy" id="1122177"/>
    <lineage>
        <taxon>Bacteria</taxon>
        <taxon>Pseudomonadati</taxon>
        <taxon>Bacteroidota</taxon>
        <taxon>Saprospiria</taxon>
        <taxon>Saprospirales</taxon>
        <taxon>Lewinellaceae</taxon>
        <taxon>Flavilitoribacter</taxon>
    </lineage>
</organism>
<dbReference type="PANTHER" id="PTHR45953">
    <property type="entry name" value="IDURONATE 2-SULFATASE"/>
    <property type="match status" value="1"/>
</dbReference>
<feature type="domain" description="Sulfatase N-terminal" evidence="8">
    <location>
        <begin position="27"/>
        <end position="405"/>
    </location>
</feature>
<dbReference type="Pfam" id="PF00884">
    <property type="entry name" value="Sulfatase"/>
    <property type="match status" value="1"/>
</dbReference>
<name>A0A2D0NDV7_FLAN2</name>
<dbReference type="CDD" id="cd16030">
    <property type="entry name" value="iduronate-2-sulfatase"/>
    <property type="match status" value="1"/>
</dbReference>
<keyword evidence="10" id="KW-1185">Reference proteome</keyword>
<evidence type="ECO:0000259" key="8">
    <source>
        <dbReference type="Pfam" id="PF00884"/>
    </source>
</evidence>
<evidence type="ECO:0000313" key="9">
    <source>
        <dbReference type="EMBL" id="PHN06556.1"/>
    </source>
</evidence>
<evidence type="ECO:0000256" key="3">
    <source>
        <dbReference type="ARBA" id="ARBA00022723"/>
    </source>
</evidence>
<dbReference type="SUPFAM" id="SSF53649">
    <property type="entry name" value="Alkaline phosphatase-like"/>
    <property type="match status" value="1"/>
</dbReference>
<keyword evidence="5" id="KW-0378">Hydrolase</keyword>
<dbReference type="InterPro" id="IPR000917">
    <property type="entry name" value="Sulfatase_N"/>
</dbReference>
<dbReference type="PANTHER" id="PTHR45953:SF1">
    <property type="entry name" value="IDURONATE 2-SULFATASE"/>
    <property type="match status" value="1"/>
</dbReference>
<feature type="signal peptide" evidence="7">
    <location>
        <begin position="1"/>
        <end position="24"/>
    </location>
</feature>
<comment type="cofactor">
    <cofactor evidence="1">
        <name>Ca(2+)</name>
        <dbReference type="ChEBI" id="CHEBI:29108"/>
    </cofactor>
</comment>
<dbReference type="RefSeq" id="WP_099149812.1">
    <property type="nucleotide sequence ID" value="NZ_PDUD01000017.1"/>
</dbReference>
<evidence type="ECO:0000313" key="10">
    <source>
        <dbReference type="Proteomes" id="UP000223913"/>
    </source>
</evidence>
<evidence type="ECO:0000256" key="6">
    <source>
        <dbReference type="ARBA" id="ARBA00022837"/>
    </source>
</evidence>
<dbReference type="EMBL" id="PDUD01000017">
    <property type="protein sequence ID" value="PHN06556.1"/>
    <property type="molecule type" value="Genomic_DNA"/>
</dbReference>
<dbReference type="AlphaFoldDB" id="A0A2D0NDV7"/>
<evidence type="ECO:0000256" key="2">
    <source>
        <dbReference type="ARBA" id="ARBA00008779"/>
    </source>
</evidence>
<dbReference type="InterPro" id="IPR017850">
    <property type="entry name" value="Alkaline_phosphatase_core_sf"/>
</dbReference>
<proteinExistence type="inferred from homology"/>
<keyword evidence="4 7" id="KW-0732">Signal</keyword>
<dbReference type="GO" id="GO:0004423">
    <property type="term" value="F:iduronate-2-sulfatase activity"/>
    <property type="evidence" value="ECO:0007669"/>
    <property type="project" value="InterPro"/>
</dbReference>
<dbReference type="PROSITE" id="PS00149">
    <property type="entry name" value="SULFATASE_2"/>
    <property type="match status" value="1"/>
</dbReference>
<keyword evidence="3" id="KW-0479">Metal-binding</keyword>
<protein>
    <submittedName>
        <fullName evidence="9">Sulfatase</fullName>
    </submittedName>
</protein>
<gene>
    <name evidence="9" type="ORF">CRP01_09635</name>
</gene>
<evidence type="ECO:0000256" key="7">
    <source>
        <dbReference type="SAM" id="SignalP"/>
    </source>
</evidence>
<accession>A0A2D0NDV7</accession>
<dbReference type="GO" id="GO:0046872">
    <property type="term" value="F:metal ion binding"/>
    <property type="evidence" value="ECO:0007669"/>
    <property type="project" value="UniProtKB-KW"/>
</dbReference>
<comment type="similarity">
    <text evidence="2">Belongs to the sulfatase family.</text>
</comment>
<evidence type="ECO:0000256" key="4">
    <source>
        <dbReference type="ARBA" id="ARBA00022729"/>
    </source>
</evidence>
<feature type="chain" id="PRO_5013356611" evidence="7">
    <location>
        <begin position="25"/>
        <end position="525"/>
    </location>
</feature>
<dbReference type="InterPro" id="IPR035874">
    <property type="entry name" value="IDS"/>
</dbReference>
<dbReference type="Gene3D" id="3.40.720.10">
    <property type="entry name" value="Alkaline Phosphatase, subunit A"/>
    <property type="match status" value="1"/>
</dbReference>
<evidence type="ECO:0000256" key="1">
    <source>
        <dbReference type="ARBA" id="ARBA00001913"/>
    </source>
</evidence>
<dbReference type="OrthoDB" id="9763552at2"/>
<dbReference type="Proteomes" id="UP000223913">
    <property type="component" value="Unassembled WGS sequence"/>
</dbReference>
<evidence type="ECO:0000256" key="5">
    <source>
        <dbReference type="ARBA" id="ARBA00022801"/>
    </source>
</evidence>